<dbReference type="InterPro" id="IPR013216">
    <property type="entry name" value="Methyltransf_11"/>
</dbReference>
<gene>
    <name evidence="2" type="ORF">EDC14_1001243</name>
</gene>
<dbReference type="PANTHER" id="PTHR43591">
    <property type="entry name" value="METHYLTRANSFERASE"/>
    <property type="match status" value="1"/>
</dbReference>
<dbReference type="InterPro" id="IPR029063">
    <property type="entry name" value="SAM-dependent_MTases_sf"/>
</dbReference>
<dbReference type="EMBL" id="SLUN01000001">
    <property type="protein sequence ID" value="TCL76958.1"/>
    <property type="molecule type" value="Genomic_DNA"/>
</dbReference>
<feature type="domain" description="Methyltransferase type 11" evidence="1">
    <location>
        <begin position="56"/>
        <end position="147"/>
    </location>
</feature>
<dbReference type="SUPFAM" id="SSF53335">
    <property type="entry name" value="S-adenosyl-L-methionine-dependent methyltransferases"/>
    <property type="match status" value="1"/>
</dbReference>
<protein>
    <submittedName>
        <fullName evidence="2">Methyltransferase family protein</fullName>
    </submittedName>
</protein>
<dbReference type="RefSeq" id="WP_165907697.1">
    <property type="nucleotide sequence ID" value="NZ_SLUN01000001.1"/>
</dbReference>
<comment type="caution">
    <text evidence="2">The sequence shown here is derived from an EMBL/GenBank/DDBJ whole genome shotgun (WGS) entry which is preliminary data.</text>
</comment>
<dbReference type="GO" id="GO:0032259">
    <property type="term" value="P:methylation"/>
    <property type="evidence" value="ECO:0007669"/>
    <property type="project" value="UniProtKB-KW"/>
</dbReference>
<dbReference type="Pfam" id="PF08241">
    <property type="entry name" value="Methyltransf_11"/>
    <property type="match status" value="1"/>
</dbReference>
<evidence type="ECO:0000259" key="1">
    <source>
        <dbReference type="Pfam" id="PF08241"/>
    </source>
</evidence>
<evidence type="ECO:0000313" key="3">
    <source>
        <dbReference type="Proteomes" id="UP000295008"/>
    </source>
</evidence>
<name>A0A4R1SBT4_HYDET</name>
<dbReference type="AlphaFoldDB" id="A0A4R1SBT4"/>
<reference evidence="2 3" key="1">
    <citation type="submission" date="2019-03" db="EMBL/GenBank/DDBJ databases">
        <title>Genomic Encyclopedia of Type Strains, Phase IV (KMG-IV): sequencing the most valuable type-strain genomes for metagenomic binning, comparative biology and taxonomic classification.</title>
        <authorList>
            <person name="Goeker M."/>
        </authorList>
    </citation>
    <scope>NUCLEOTIDE SEQUENCE [LARGE SCALE GENOMIC DNA]</scope>
    <source>
        <strain evidence="2 3">LX-B</strain>
    </source>
</reference>
<organism evidence="2 3">
    <name type="scientific">Hydrogenispora ethanolica</name>
    <dbReference type="NCBI Taxonomy" id="1082276"/>
    <lineage>
        <taxon>Bacteria</taxon>
        <taxon>Bacillati</taxon>
        <taxon>Bacillota</taxon>
        <taxon>Hydrogenispora</taxon>
    </lineage>
</organism>
<keyword evidence="2" id="KW-0808">Transferase</keyword>
<sequence length="191" mass="21347">MEGSPVNAAAMRLGKVEFALMNNPLRRLLQRKVEFGAFLSLLEKQRIDLAGKVIMDAGCGSGYSTELILKAFRPARVIAFDLMPEQIRLAARRGLPAEFAVGDMTRIDCADGFCDAAFVFGVLHHIPEWRLALAELRRVLKPGGVLLAEEPEYRFHWTELMAGMGAAGLEVVECRALYWGYFHTYLCRRVG</sequence>
<dbReference type="CDD" id="cd02440">
    <property type="entry name" value="AdoMet_MTases"/>
    <property type="match status" value="1"/>
</dbReference>
<dbReference type="PANTHER" id="PTHR43591:SF24">
    <property type="entry name" value="2-METHOXY-6-POLYPRENYL-1,4-BENZOQUINOL METHYLASE, MITOCHONDRIAL"/>
    <property type="match status" value="1"/>
</dbReference>
<evidence type="ECO:0000313" key="2">
    <source>
        <dbReference type="EMBL" id="TCL76958.1"/>
    </source>
</evidence>
<keyword evidence="2" id="KW-0489">Methyltransferase</keyword>
<proteinExistence type="predicted"/>
<dbReference type="GO" id="GO:0008757">
    <property type="term" value="F:S-adenosylmethionine-dependent methyltransferase activity"/>
    <property type="evidence" value="ECO:0007669"/>
    <property type="project" value="InterPro"/>
</dbReference>
<accession>A0A4R1SBT4</accession>
<dbReference type="Proteomes" id="UP000295008">
    <property type="component" value="Unassembled WGS sequence"/>
</dbReference>
<dbReference type="Gene3D" id="3.40.50.150">
    <property type="entry name" value="Vaccinia Virus protein VP39"/>
    <property type="match status" value="1"/>
</dbReference>
<keyword evidence="3" id="KW-1185">Reference proteome</keyword>